<dbReference type="EMBL" id="CAKLDI010000001">
    <property type="protein sequence ID" value="CAH0532950.1"/>
    <property type="molecule type" value="Genomic_DNA"/>
</dbReference>
<organism evidence="2 3">
    <name type="scientific">Vibrio stylophorae</name>
    <dbReference type="NCBI Taxonomy" id="659351"/>
    <lineage>
        <taxon>Bacteria</taxon>
        <taxon>Pseudomonadati</taxon>
        <taxon>Pseudomonadota</taxon>
        <taxon>Gammaproteobacteria</taxon>
        <taxon>Vibrionales</taxon>
        <taxon>Vibrionaceae</taxon>
        <taxon>Vibrio</taxon>
    </lineage>
</organism>
<evidence type="ECO:0008006" key="4">
    <source>
        <dbReference type="Google" id="ProtNLM"/>
    </source>
</evidence>
<dbReference type="Pfam" id="PF03923">
    <property type="entry name" value="Lipoprotein_16"/>
    <property type="match status" value="1"/>
</dbReference>
<gene>
    <name evidence="2" type="ORF">VST7929_00799</name>
</gene>
<dbReference type="RefSeq" id="WP_237465102.1">
    <property type="nucleotide sequence ID" value="NZ_CAKLDI010000001.1"/>
</dbReference>
<feature type="chain" id="PRO_5046372153" description="Lipoprotein" evidence="1">
    <location>
        <begin position="21"/>
        <end position="190"/>
    </location>
</feature>
<feature type="signal peptide" evidence="1">
    <location>
        <begin position="1"/>
        <end position="20"/>
    </location>
</feature>
<accession>A0ABM8ZRL9</accession>
<dbReference type="InterPro" id="IPR005619">
    <property type="entry name" value="Uncharacterised_YajG"/>
</dbReference>
<name>A0ABM8ZRL9_9VIBR</name>
<reference evidence="2" key="1">
    <citation type="submission" date="2021-11" db="EMBL/GenBank/DDBJ databases">
        <authorList>
            <person name="Rodrigo-Torres L."/>
            <person name="Arahal R. D."/>
            <person name="Lucena T."/>
        </authorList>
    </citation>
    <scope>NUCLEOTIDE SEQUENCE</scope>
    <source>
        <strain evidence="2">CECT 7929</strain>
    </source>
</reference>
<comment type="caution">
    <text evidence="2">The sequence shown here is derived from an EMBL/GenBank/DDBJ whole genome shotgun (WGS) entry which is preliminary data.</text>
</comment>
<dbReference type="Proteomes" id="UP000838672">
    <property type="component" value="Unassembled WGS sequence"/>
</dbReference>
<proteinExistence type="predicted"/>
<evidence type="ECO:0000313" key="2">
    <source>
        <dbReference type="EMBL" id="CAH0532950.1"/>
    </source>
</evidence>
<protein>
    <recommendedName>
        <fullName evidence="4">Lipoprotein</fullName>
    </recommendedName>
</protein>
<evidence type="ECO:0000256" key="1">
    <source>
        <dbReference type="SAM" id="SignalP"/>
    </source>
</evidence>
<sequence length="190" mass="20511">MKIKLLAAAALLTLTGCATPVETQLTLAPKAVPSSIVAPSGSEINITSRDLRSAQFVAIVDSGRDRVKPVQSQQNLRVLLEDVITDQLRAQGYTADISSPVSLRIDIMEAMTRVNDSAVNHGIDTKVQLQLVVEAPYGRLVKRYSGHATDEGVMSASIQDMENSMNQVIEAILADIAADDQLHDYLQGKI</sequence>
<dbReference type="PROSITE" id="PS51257">
    <property type="entry name" value="PROKAR_LIPOPROTEIN"/>
    <property type="match status" value="1"/>
</dbReference>
<keyword evidence="3" id="KW-1185">Reference proteome</keyword>
<keyword evidence="1" id="KW-0732">Signal</keyword>
<evidence type="ECO:0000313" key="3">
    <source>
        <dbReference type="Proteomes" id="UP000838672"/>
    </source>
</evidence>